<keyword evidence="6" id="KW-0418">Kinase</keyword>
<feature type="domain" description="GHMP kinase C-terminal" evidence="13">
    <location>
        <begin position="277"/>
        <end position="361"/>
    </location>
</feature>
<evidence type="ECO:0000256" key="3">
    <source>
        <dbReference type="ARBA" id="ARBA00022679"/>
    </source>
</evidence>
<keyword evidence="4" id="KW-0479">Metal-binding</keyword>
<dbReference type="InterPro" id="IPR013750">
    <property type="entry name" value="GHMP_kinase_C_dom"/>
</dbReference>
<evidence type="ECO:0000259" key="13">
    <source>
        <dbReference type="Pfam" id="PF08544"/>
    </source>
</evidence>
<dbReference type="FunFam" id="3.30.70.890:FF:000001">
    <property type="entry name" value="Galactokinase"/>
    <property type="match status" value="1"/>
</dbReference>
<dbReference type="KEGG" id="ole:K0B96_01750"/>
<dbReference type="PANTHER" id="PTHR10457">
    <property type="entry name" value="MEVALONATE KINASE/GALACTOKINASE"/>
    <property type="match status" value="1"/>
</dbReference>
<evidence type="ECO:0000256" key="2">
    <source>
        <dbReference type="ARBA" id="ARBA00022490"/>
    </source>
</evidence>
<gene>
    <name evidence="15" type="primary">galK</name>
    <name evidence="15" type="ORF">K0B96_01750</name>
</gene>
<dbReference type="Pfam" id="PF10509">
    <property type="entry name" value="GalKase_gal_bdg"/>
    <property type="match status" value="1"/>
</dbReference>
<evidence type="ECO:0000256" key="6">
    <source>
        <dbReference type="ARBA" id="ARBA00022777"/>
    </source>
</evidence>
<feature type="domain" description="GHMP kinase N-terminal" evidence="12">
    <location>
        <begin position="91"/>
        <end position="179"/>
    </location>
</feature>
<dbReference type="SUPFAM" id="SSF54211">
    <property type="entry name" value="Ribosomal protein S5 domain 2-like"/>
    <property type="match status" value="1"/>
</dbReference>
<dbReference type="InterPro" id="IPR006206">
    <property type="entry name" value="Mevalonate/galactokinase"/>
</dbReference>
<dbReference type="SUPFAM" id="SSF55060">
    <property type="entry name" value="GHMP Kinase, C-terminal domain"/>
    <property type="match status" value="1"/>
</dbReference>
<dbReference type="GO" id="GO:0046872">
    <property type="term" value="F:metal ion binding"/>
    <property type="evidence" value="ECO:0007669"/>
    <property type="project" value="UniProtKB-KW"/>
</dbReference>
<evidence type="ECO:0000256" key="9">
    <source>
        <dbReference type="ARBA" id="ARBA00023144"/>
    </source>
</evidence>
<evidence type="ECO:0000256" key="4">
    <source>
        <dbReference type="ARBA" id="ARBA00022723"/>
    </source>
</evidence>
<comment type="similarity">
    <text evidence="1">Belongs to the GHMP kinase family. GalK subfamily.</text>
</comment>
<dbReference type="PRINTS" id="PR00959">
    <property type="entry name" value="MEVGALKINASE"/>
</dbReference>
<evidence type="ECO:0000313" key="16">
    <source>
        <dbReference type="Proteomes" id="UP000825051"/>
    </source>
</evidence>
<dbReference type="GO" id="GO:0006012">
    <property type="term" value="P:galactose metabolic process"/>
    <property type="evidence" value="ECO:0007669"/>
    <property type="project" value="UniProtKB-UniRule"/>
</dbReference>
<dbReference type="InterPro" id="IPR020568">
    <property type="entry name" value="Ribosomal_Su5_D2-typ_SF"/>
</dbReference>
<dbReference type="InterPro" id="IPR014721">
    <property type="entry name" value="Ribsml_uS5_D2-typ_fold_subgr"/>
</dbReference>
<dbReference type="Proteomes" id="UP000825051">
    <property type="component" value="Chromosome"/>
</dbReference>
<name>A0A8F9TX49_9BACT</name>
<dbReference type="InterPro" id="IPR036554">
    <property type="entry name" value="GHMP_kinase_C_sf"/>
</dbReference>
<dbReference type="InterPro" id="IPR000705">
    <property type="entry name" value="Galactokinase"/>
</dbReference>
<protein>
    <recommendedName>
        <fullName evidence="11">Galactokinase</fullName>
        <ecNumber evidence="11">2.7.1.6</ecNumber>
    </recommendedName>
</protein>
<dbReference type="Gene3D" id="3.30.230.10">
    <property type="match status" value="1"/>
</dbReference>
<keyword evidence="3 15" id="KW-0808">Transferase</keyword>
<sequence>MQQTLSAEFQKRFGRAPVAVTRAPGRIEFIGNHTDYNGGTVLGAAIDRAVWVAIAPRGDGRRRFVSADREDAVDLGVAELSRQVGGKSWANYPLGVLTALEALGRQVPAGFDYLAMTDVPSGAGLSSSAAIELASALAFFELTGEQPDRETVVKIGRHAENHFVGVPCGILDQGVSGFGRAEHLVFIDCRGPSFDTVPLPGGVQFWIFNTHTKHALVDGLYAARHAECMAAAKVLGVALLADATPEQVEAHRAALGETSYKRAKHVVEEIARVTGCVAALEKRDLGRVGELLTASHRSSQRLFENSTAELDFLVDTLIAENGVQGARLTGGGFGGAVMAMTSGAFDARAAERVRAAYARKFHVEPEVLACRTADGAKTMWRA</sequence>
<keyword evidence="16" id="KW-1185">Reference proteome</keyword>
<dbReference type="FunFam" id="3.30.230.10:FF:000017">
    <property type="entry name" value="Galactokinase"/>
    <property type="match status" value="1"/>
</dbReference>
<evidence type="ECO:0000256" key="10">
    <source>
        <dbReference type="ARBA" id="ARBA00023277"/>
    </source>
</evidence>
<evidence type="ECO:0000256" key="5">
    <source>
        <dbReference type="ARBA" id="ARBA00022741"/>
    </source>
</evidence>
<keyword evidence="10" id="KW-0119">Carbohydrate metabolism</keyword>
<dbReference type="InterPro" id="IPR006203">
    <property type="entry name" value="GHMP_knse_ATP-bd_CS"/>
</dbReference>
<dbReference type="PROSITE" id="PS00627">
    <property type="entry name" value="GHMP_KINASES_ATP"/>
    <property type="match status" value="1"/>
</dbReference>
<dbReference type="GO" id="GO:0004335">
    <property type="term" value="F:galactokinase activity"/>
    <property type="evidence" value="ECO:0007669"/>
    <property type="project" value="UniProtKB-UniRule"/>
</dbReference>
<dbReference type="PRINTS" id="PR00473">
    <property type="entry name" value="GALCTOKINASE"/>
</dbReference>
<dbReference type="Pfam" id="PF00288">
    <property type="entry name" value="GHMP_kinases_N"/>
    <property type="match status" value="1"/>
</dbReference>
<dbReference type="GO" id="GO:0005829">
    <property type="term" value="C:cytosol"/>
    <property type="evidence" value="ECO:0007669"/>
    <property type="project" value="TreeGrafter"/>
</dbReference>
<organism evidence="15 16">
    <name type="scientific">Horticoccus luteus</name>
    <dbReference type="NCBI Taxonomy" id="2862869"/>
    <lineage>
        <taxon>Bacteria</taxon>
        <taxon>Pseudomonadati</taxon>
        <taxon>Verrucomicrobiota</taxon>
        <taxon>Opitutia</taxon>
        <taxon>Opitutales</taxon>
        <taxon>Opitutaceae</taxon>
        <taxon>Horticoccus</taxon>
    </lineage>
</organism>
<dbReference type="InterPro" id="IPR006204">
    <property type="entry name" value="GHMP_kinase_N_dom"/>
</dbReference>
<keyword evidence="8" id="KW-0460">Magnesium</keyword>
<feature type="domain" description="Galactokinase N-terminal" evidence="14">
    <location>
        <begin position="7"/>
        <end position="56"/>
    </location>
</feature>
<keyword evidence="5" id="KW-0547">Nucleotide-binding</keyword>
<accession>A0A8F9TX49</accession>
<evidence type="ECO:0000313" key="15">
    <source>
        <dbReference type="EMBL" id="QYM79368.1"/>
    </source>
</evidence>
<dbReference type="EC" id="2.7.1.6" evidence="11"/>
<dbReference type="InterPro" id="IPR019539">
    <property type="entry name" value="GalKase_N"/>
</dbReference>
<dbReference type="Gene3D" id="3.30.70.890">
    <property type="entry name" value="GHMP kinase, C-terminal domain"/>
    <property type="match status" value="1"/>
</dbReference>
<keyword evidence="2" id="KW-0963">Cytoplasm</keyword>
<dbReference type="PIRSF" id="PIRSF000530">
    <property type="entry name" value="Galactokinase"/>
    <property type="match status" value="1"/>
</dbReference>
<evidence type="ECO:0000259" key="12">
    <source>
        <dbReference type="Pfam" id="PF00288"/>
    </source>
</evidence>
<evidence type="ECO:0000256" key="1">
    <source>
        <dbReference type="ARBA" id="ARBA00006566"/>
    </source>
</evidence>
<evidence type="ECO:0000256" key="7">
    <source>
        <dbReference type="ARBA" id="ARBA00022840"/>
    </source>
</evidence>
<keyword evidence="7" id="KW-0067">ATP-binding</keyword>
<dbReference type="EMBL" id="CP080507">
    <property type="protein sequence ID" value="QYM79368.1"/>
    <property type="molecule type" value="Genomic_DNA"/>
</dbReference>
<dbReference type="RefSeq" id="WP_220163150.1">
    <property type="nucleotide sequence ID" value="NZ_CP080507.1"/>
</dbReference>
<evidence type="ECO:0000256" key="8">
    <source>
        <dbReference type="ARBA" id="ARBA00022842"/>
    </source>
</evidence>
<dbReference type="PANTHER" id="PTHR10457:SF7">
    <property type="entry name" value="GALACTOKINASE-RELATED"/>
    <property type="match status" value="1"/>
</dbReference>
<dbReference type="AlphaFoldDB" id="A0A8F9TX49"/>
<evidence type="ECO:0000259" key="14">
    <source>
        <dbReference type="Pfam" id="PF10509"/>
    </source>
</evidence>
<dbReference type="NCBIfam" id="TIGR00131">
    <property type="entry name" value="gal_kin"/>
    <property type="match status" value="1"/>
</dbReference>
<keyword evidence="9" id="KW-0299">Galactose metabolism</keyword>
<dbReference type="Pfam" id="PF08544">
    <property type="entry name" value="GHMP_kinases_C"/>
    <property type="match status" value="1"/>
</dbReference>
<dbReference type="GO" id="GO:0005524">
    <property type="term" value="F:ATP binding"/>
    <property type="evidence" value="ECO:0007669"/>
    <property type="project" value="UniProtKB-UniRule"/>
</dbReference>
<evidence type="ECO:0000256" key="11">
    <source>
        <dbReference type="NCBIfam" id="TIGR00131"/>
    </source>
</evidence>
<proteinExistence type="inferred from homology"/>
<reference evidence="15" key="1">
    <citation type="submission" date="2021-08" db="EMBL/GenBank/DDBJ databases">
        <title>Genome of a novel bacterium of the phylum Verrucomicrobia, Oleiharenicola sp. KSB-15.</title>
        <authorList>
            <person name="Chung J.-H."/>
            <person name="Ahn J.-H."/>
            <person name="Yoon Y."/>
            <person name="Kim D.-Y."/>
            <person name="An S.-H."/>
            <person name="Park I."/>
            <person name="Yeon J."/>
        </authorList>
    </citation>
    <scope>NUCLEOTIDE SEQUENCE</scope>
    <source>
        <strain evidence="15">KSB-15</strain>
    </source>
</reference>